<dbReference type="Proteomes" id="UP001431209">
    <property type="component" value="Unassembled WGS sequence"/>
</dbReference>
<organism evidence="1 2">
    <name type="scientific">Acrasis kona</name>
    <dbReference type="NCBI Taxonomy" id="1008807"/>
    <lineage>
        <taxon>Eukaryota</taxon>
        <taxon>Discoba</taxon>
        <taxon>Heterolobosea</taxon>
        <taxon>Tetramitia</taxon>
        <taxon>Eutetramitia</taxon>
        <taxon>Acrasidae</taxon>
        <taxon>Acrasis</taxon>
    </lineage>
</organism>
<accession>A0AAW2YIH2</accession>
<gene>
    <name evidence="1" type="ORF">AKO1_002718</name>
</gene>
<dbReference type="EMBL" id="JAOPGA020000085">
    <property type="protein sequence ID" value="KAL0476740.1"/>
    <property type="molecule type" value="Genomic_DNA"/>
</dbReference>
<dbReference type="Gene3D" id="3.40.50.1820">
    <property type="entry name" value="alpha/beta hydrolase"/>
    <property type="match status" value="1"/>
</dbReference>
<dbReference type="InterPro" id="IPR029058">
    <property type="entry name" value="AB_hydrolase_fold"/>
</dbReference>
<name>A0AAW2YIH2_9EUKA</name>
<proteinExistence type="predicted"/>
<keyword evidence="1" id="KW-0378">Hydrolase</keyword>
<sequence length="116" mass="13492">MIHSARFLLETIFTHQIRHDEAHDWGGIVAWAFPRQFPDSVTKLIVLNGPDVPQEAKALPSWDQIKKSWYIELFQLPTPLPEIRFSKNNFETLKKLHVSWNSGQVTKSVMKRLLQA</sequence>
<dbReference type="SUPFAM" id="SSF53474">
    <property type="entry name" value="alpha/beta-Hydrolases"/>
    <property type="match status" value="1"/>
</dbReference>
<reference evidence="1 2" key="1">
    <citation type="submission" date="2024-03" db="EMBL/GenBank/DDBJ databases">
        <title>The Acrasis kona genome and developmental transcriptomes reveal deep origins of eukaryotic multicellular pathways.</title>
        <authorList>
            <person name="Sheikh S."/>
            <person name="Fu C.-J."/>
            <person name="Brown M.W."/>
            <person name="Baldauf S.L."/>
        </authorList>
    </citation>
    <scope>NUCLEOTIDE SEQUENCE [LARGE SCALE GENOMIC DNA]</scope>
    <source>
        <strain evidence="1 2">ATCC MYA-3509</strain>
    </source>
</reference>
<dbReference type="GO" id="GO:0016787">
    <property type="term" value="F:hydrolase activity"/>
    <property type="evidence" value="ECO:0007669"/>
    <property type="project" value="UniProtKB-KW"/>
</dbReference>
<evidence type="ECO:0000313" key="2">
    <source>
        <dbReference type="Proteomes" id="UP001431209"/>
    </source>
</evidence>
<keyword evidence="2" id="KW-1185">Reference proteome</keyword>
<comment type="caution">
    <text evidence="1">The sequence shown here is derived from an EMBL/GenBank/DDBJ whole genome shotgun (WGS) entry which is preliminary data.</text>
</comment>
<evidence type="ECO:0000313" key="1">
    <source>
        <dbReference type="EMBL" id="KAL0476740.1"/>
    </source>
</evidence>
<dbReference type="AlphaFoldDB" id="A0AAW2YIH2"/>
<protein>
    <submittedName>
        <fullName evidence="1">Epoxide hydrolase</fullName>
    </submittedName>
</protein>